<dbReference type="RefSeq" id="WP_268942461.1">
    <property type="nucleotide sequence ID" value="NZ_JAPTYD010000016.1"/>
</dbReference>
<accession>A0ABT4J7V5</accession>
<organism evidence="1 2">
    <name type="scientific">Paracoccus benzoatiresistens</name>
    <dbReference type="NCBI Taxonomy" id="2997341"/>
    <lineage>
        <taxon>Bacteria</taxon>
        <taxon>Pseudomonadati</taxon>
        <taxon>Pseudomonadota</taxon>
        <taxon>Alphaproteobacteria</taxon>
        <taxon>Rhodobacterales</taxon>
        <taxon>Paracoccaceae</taxon>
        <taxon>Paracoccus</taxon>
    </lineage>
</organism>
<dbReference type="Proteomes" id="UP001149822">
    <property type="component" value="Unassembled WGS sequence"/>
</dbReference>
<dbReference type="EMBL" id="JAPTYD010000016">
    <property type="protein sequence ID" value="MCZ0962438.1"/>
    <property type="molecule type" value="Genomic_DNA"/>
</dbReference>
<sequence length="113" mass="12629">MGKVAHIDMLRLGAGKDLRGQEHRSLAVRMLPDEAVKERLMRVLAQQPIHEASASIMVGADRGGVDPRRHKDVVRGVRPDVRIEDSVFRKKLAVAVKQFLKITDGRRIGANMQ</sequence>
<protein>
    <submittedName>
        <fullName evidence="1">Uncharacterized protein</fullName>
    </submittedName>
</protein>
<proteinExistence type="predicted"/>
<reference evidence="1" key="1">
    <citation type="submission" date="2022-12" db="EMBL/GenBank/DDBJ databases">
        <title>Paracoccus sp. EF6 isolated from a lake water.</title>
        <authorList>
            <person name="Liu H."/>
        </authorList>
    </citation>
    <scope>NUCLEOTIDE SEQUENCE</scope>
    <source>
        <strain evidence="1">EF6</strain>
    </source>
</reference>
<evidence type="ECO:0000313" key="2">
    <source>
        <dbReference type="Proteomes" id="UP001149822"/>
    </source>
</evidence>
<gene>
    <name evidence="1" type="ORF">OU682_12490</name>
</gene>
<name>A0ABT4J7V5_9RHOB</name>
<keyword evidence="2" id="KW-1185">Reference proteome</keyword>
<evidence type="ECO:0000313" key="1">
    <source>
        <dbReference type="EMBL" id="MCZ0962438.1"/>
    </source>
</evidence>
<comment type="caution">
    <text evidence="1">The sequence shown here is derived from an EMBL/GenBank/DDBJ whole genome shotgun (WGS) entry which is preliminary data.</text>
</comment>